<proteinExistence type="predicted"/>
<dbReference type="EMBL" id="FQNC01000046">
    <property type="protein sequence ID" value="SGY67521.1"/>
    <property type="molecule type" value="Genomic_DNA"/>
</dbReference>
<protein>
    <submittedName>
        <fullName evidence="1">BQ5605_C004g02783 protein</fullName>
    </submittedName>
</protein>
<reference evidence="1 2" key="1">
    <citation type="submission" date="2016-11" db="EMBL/GenBank/DDBJ databases">
        <authorList>
            <person name="Jaros S."/>
            <person name="Januszkiewicz K."/>
            <person name="Wedrychowicz H."/>
        </authorList>
    </citation>
    <scope>NUCLEOTIDE SEQUENCE [LARGE SCALE GENOMIC DNA]</scope>
</reference>
<sequence>MSTVYNTNNKFLEHWADSPMITIFADVVDKSQPMVIATVPIKWYAQSKPTFEWSHVHRIAQMAVVESGHLLNHKLERVDMTTAPAAGHYTFVLDNRDLGQDMSRFNLVVGPIGKSKYRLPRCLTSTDCHSTMSNSERPSESGQSPFRRAIVKRDQNCLVTDLPYQYSVACHIVWEELGVGERYEASCDLLLDCTLHVMFDYYAWALYPLGNRWSMSSTPPIESFYGARQGQVISRSRFNAEDDSALPNDELLLWQYRQCVLLNLRGVAVPE</sequence>
<keyword evidence="2" id="KW-1185">Reference proteome</keyword>
<organism evidence="1 2">
    <name type="scientific">Microbotryum silenes-dioicae</name>
    <dbReference type="NCBI Taxonomy" id="796604"/>
    <lineage>
        <taxon>Eukaryota</taxon>
        <taxon>Fungi</taxon>
        <taxon>Dikarya</taxon>
        <taxon>Basidiomycota</taxon>
        <taxon>Pucciniomycotina</taxon>
        <taxon>Microbotryomycetes</taxon>
        <taxon>Microbotryales</taxon>
        <taxon>Microbotryaceae</taxon>
        <taxon>Microbotryum</taxon>
    </lineage>
</organism>
<gene>
    <name evidence="1" type="primary">BQ5605_C004g02783</name>
    <name evidence="1" type="ORF">BQ5605_C004G02783</name>
</gene>
<dbReference type="Proteomes" id="UP000249464">
    <property type="component" value="Unassembled WGS sequence"/>
</dbReference>
<evidence type="ECO:0000313" key="2">
    <source>
        <dbReference type="Proteomes" id="UP000249464"/>
    </source>
</evidence>
<dbReference type="AlphaFoldDB" id="A0A2X0M8V1"/>
<name>A0A2X0M8V1_9BASI</name>
<accession>A0A2X0M8V1</accession>
<evidence type="ECO:0000313" key="1">
    <source>
        <dbReference type="EMBL" id="SGY67521.1"/>
    </source>
</evidence>